<evidence type="ECO:0000313" key="1">
    <source>
        <dbReference type="EMBL" id="HAB5054501.1"/>
    </source>
</evidence>
<dbReference type="AlphaFoldDB" id="A0A6Y3JVQ5"/>
<reference evidence="1" key="1">
    <citation type="journal article" date="2018" name="Genome Biol.">
        <title>SKESA: strategic k-mer extension for scrupulous assemblies.</title>
        <authorList>
            <person name="Souvorov A."/>
            <person name="Agarwala R."/>
            <person name="Lipman D.J."/>
        </authorList>
    </citation>
    <scope>NUCLEOTIDE SEQUENCE</scope>
    <source>
        <strain evidence="1">Salmonella enterica</strain>
    </source>
</reference>
<sequence length="55" mass="6564">MRYPWSVSASWKYRNAHWMVLRCRCDGETMKNGRLSGLRRANVVCTIWLHRYSCG</sequence>
<organism evidence="1">
    <name type="scientific">Salmonella enteritidis</name>
    <dbReference type="NCBI Taxonomy" id="149539"/>
    <lineage>
        <taxon>Bacteria</taxon>
        <taxon>Pseudomonadati</taxon>
        <taxon>Pseudomonadota</taxon>
        <taxon>Gammaproteobacteria</taxon>
        <taxon>Enterobacterales</taxon>
        <taxon>Enterobacteriaceae</taxon>
        <taxon>Salmonella</taxon>
    </lineage>
</organism>
<gene>
    <name evidence="1" type="ORF">GB117_23075</name>
</gene>
<accession>A0A6Y3JVQ5</accession>
<comment type="caution">
    <text evidence="1">The sequence shown here is derived from an EMBL/GenBank/DDBJ whole genome shotgun (WGS) entry which is preliminary data.</text>
</comment>
<protein>
    <submittedName>
        <fullName evidence="1">Mobilization protein</fullName>
    </submittedName>
</protein>
<dbReference type="EMBL" id="DAAGYI010000022">
    <property type="protein sequence ID" value="HAB5054501.1"/>
    <property type="molecule type" value="Genomic_DNA"/>
</dbReference>
<proteinExistence type="predicted"/>
<reference evidence="1" key="2">
    <citation type="submission" date="2019-10" db="EMBL/GenBank/DDBJ databases">
        <authorList>
            <consortium name="NCBI Pathogen Detection Project"/>
        </authorList>
    </citation>
    <scope>NUCLEOTIDE SEQUENCE</scope>
    <source>
        <strain evidence="1">Salmonella enterica</strain>
    </source>
</reference>
<name>A0A6Y3JVQ5_SALEN</name>